<feature type="domain" description="Helicase ATP-binding" evidence="11">
    <location>
        <begin position="1225"/>
        <end position="1424"/>
    </location>
</feature>
<dbReference type="PROSITE" id="PS50105">
    <property type="entry name" value="SAM_DOMAIN"/>
    <property type="match status" value="1"/>
</dbReference>
<feature type="domain" description="SAM" evidence="10">
    <location>
        <begin position="9"/>
        <end position="76"/>
    </location>
</feature>
<organism evidence="13 14">
    <name type="scientific">Lunasporangiospora selenospora</name>
    <dbReference type="NCBI Taxonomy" id="979761"/>
    <lineage>
        <taxon>Eukaryota</taxon>
        <taxon>Fungi</taxon>
        <taxon>Fungi incertae sedis</taxon>
        <taxon>Mucoromycota</taxon>
        <taxon>Mortierellomycotina</taxon>
        <taxon>Mortierellomycetes</taxon>
        <taxon>Mortierellales</taxon>
        <taxon>Mortierellaceae</taxon>
        <taxon>Lunasporangiospora</taxon>
    </lineage>
</organism>
<dbReference type="SMART" id="SM00490">
    <property type="entry name" value="HELICc"/>
    <property type="match status" value="1"/>
</dbReference>
<feature type="compositionally biased region" description="Polar residues" evidence="9">
    <location>
        <begin position="746"/>
        <end position="770"/>
    </location>
</feature>
<feature type="compositionally biased region" description="Basic and acidic residues" evidence="9">
    <location>
        <begin position="999"/>
        <end position="1012"/>
    </location>
</feature>
<feature type="compositionally biased region" description="Polar residues" evidence="9">
    <location>
        <begin position="1904"/>
        <end position="1919"/>
    </location>
</feature>
<dbReference type="SMART" id="SM00487">
    <property type="entry name" value="DEXDc"/>
    <property type="match status" value="1"/>
</dbReference>
<dbReference type="PROSITE" id="PS51194">
    <property type="entry name" value="HELICASE_CTER"/>
    <property type="match status" value="1"/>
</dbReference>
<proteinExistence type="inferred from homology"/>
<feature type="region of interest" description="Disordered" evidence="9">
    <location>
        <begin position="1904"/>
        <end position="1932"/>
    </location>
</feature>
<feature type="compositionally biased region" description="Low complexity" evidence="9">
    <location>
        <begin position="2078"/>
        <end position="2097"/>
    </location>
</feature>
<feature type="domain" description="Helicase C-terminal" evidence="12">
    <location>
        <begin position="1594"/>
        <end position="1754"/>
    </location>
</feature>
<dbReference type="GO" id="GO:0016887">
    <property type="term" value="F:ATP hydrolysis activity"/>
    <property type="evidence" value="ECO:0007669"/>
    <property type="project" value="InterPro"/>
</dbReference>
<name>A0A9P6KIP1_9FUNG</name>
<feature type="compositionally biased region" description="Low complexity" evidence="9">
    <location>
        <begin position="1847"/>
        <end position="1861"/>
    </location>
</feature>
<feature type="region of interest" description="Disordered" evidence="9">
    <location>
        <begin position="82"/>
        <end position="102"/>
    </location>
</feature>
<dbReference type="GO" id="GO:0005634">
    <property type="term" value="C:nucleus"/>
    <property type="evidence" value="ECO:0007669"/>
    <property type="project" value="UniProtKB-SubCell"/>
</dbReference>
<dbReference type="PROSITE" id="PS51192">
    <property type="entry name" value="HELICASE_ATP_BIND_1"/>
    <property type="match status" value="1"/>
</dbReference>
<feature type="compositionally biased region" description="Low complexity" evidence="9">
    <location>
        <begin position="2042"/>
        <end position="2061"/>
    </location>
</feature>
<evidence type="ECO:0000256" key="4">
    <source>
        <dbReference type="ARBA" id="ARBA00022801"/>
    </source>
</evidence>
<reference evidence="13" key="1">
    <citation type="journal article" date="2020" name="Fungal Divers.">
        <title>Resolving the Mortierellaceae phylogeny through synthesis of multi-gene phylogenetics and phylogenomics.</title>
        <authorList>
            <person name="Vandepol N."/>
            <person name="Liber J."/>
            <person name="Desiro A."/>
            <person name="Na H."/>
            <person name="Kennedy M."/>
            <person name="Barry K."/>
            <person name="Grigoriev I.V."/>
            <person name="Miller A.N."/>
            <person name="O'Donnell K."/>
            <person name="Stajich J.E."/>
            <person name="Bonito G."/>
        </authorList>
    </citation>
    <scope>NUCLEOTIDE SEQUENCE</scope>
    <source>
        <strain evidence="13">KOD1015</strain>
    </source>
</reference>
<dbReference type="GO" id="GO:0005524">
    <property type="term" value="F:ATP binding"/>
    <property type="evidence" value="ECO:0007669"/>
    <property type="project" value="UniProtKB-KW"/>
</dbReference>
<dbReference type="InterPro" id="IPR044574">
    <property type="entry name" value="ARIP4-like"/>
</dbReference>
<protein>
    <recommendedName>
        <fullName evidence="15">SNF2 family N-terminal domain-containing protein</fullName>
    </recommendedName>
</protein>
<evidence type="ECO:0000256" key="9">
    <source>
        <dbReference type="SAM" id="MobiDB-lite"/>
    </source>
</evidence>
<feature type="compositionally biased region" description="Basic and acidic residues" evidence="9">
    <location>
        <begin position="795"/>
        <end position="805"/>
    </location>
</feature>
<dbReference type="PANTHER" id="PTHR45797">
    <property type="entry name" value="RAD54-LIKE"/>
    <property type="match status" value="1"/>
</dbReference>
<feature type="compositionally biased region" description="Basic and acidic residues" evidence="9">
    <location>
        <begin position="812"/>
        <end position="832"/>
    </location>
</feature>
<feature type="region of interest" description="Disordered" evidence="9">
    <location>
        <begin position="593"/>
        <end position="713"/>
    </location>
</feature>
<feature type="compositionally biased region" description="Acidic residues" evidence="9">
    <location>
        <begin position="187"/>
        <end position="200"/>
    </location>
</feature>
<feature type="compositionally biased region" description="Polar residues" evidence="9">
    <location>
        <begin position="229"/>
        <end position="249"/>
    </location>
</feature>
<evidence type="ECO:0000259" key="12">
    <source>
        <dbReference type="PROSITE" id="PS51194"/>
    </source>
</evidence>
<dbReference type="InterPro" id="IPR014001">
    <property type="entry name" value="Helicase_ATP-bd"/>
</dbReference>
<evidence type="ECO:0000259" key="10">
    <source>
        <dbReference type="PROSITE" id="PS50105"/>
    </source>
</evidence>
<dbReference type="EMBL" id="JAABOA010000086">
    <property type="protein sequence ID" value="KAF9586000.1"/>
    <property type="molecule type" value="Genomic_DNA"/>
</dbReference>
<feature type="region of interest" description="Disordered" evidence="9">
    <location>
        <begin position="2042"/>
        <end position="2097"/>
    </location>
</feature>
<dbReference type="InterPro" id="IPR001650">
    <property type="entry name" value="Helicase_C-like"/>
</dbReference>
<sequence>MENTDPSTWNVDSVSGWLKNSFNLPEKTLLLVKENEIDGQVLLGHIDHGALQSVLEIKSFGQRCKILEGITQLQGRVIASTTSAGTSERRGPGFTEISEDRQQSNVTAKWDRTISLERLHLSESSASMRERVRGISACRLSKGSTRSSGSPDEEFEPLPLLDIPLRIRPPTSQEPENIDRHSLNEVFSDDESLIDESDSLSDERGWRSADSNDDSMMEWSTEDEVAVKANSQQRSTPTSLVATDSSCVLASNEDSRSSPKHATSQIATPILPQKTSSKWQSRPVTYPASDENGSDSLPASSLFTEPCKIRTAMEASVQVASDQLPSVAKEFASQDKRKQTERGKLYLSRLGLSLQEIFFGISGSDNSGENSDGSWSMVASRNSKKLTNVGHQRIVQRNVLRILRSPPIFDIPGYTVYAPMMRKDKNVPVNLISTSGGTDASAYTTDEELFREVALEENERQNIKKRPRKLQAKKRALPNSTVKTLMDDYITEVNKKWESRSQKLETKRIELYDQLTGGDQDELKLAKVASFEQELRNLSQTRLPSLTDAILETSYKTTAESRKGFGALDQTLERICYIQWILELLQGEVPTASTDASKTTESKNSDGLSKSHVQKKPFSPEEASARKERLAEEQRQKELDSDFIDDSDLYDTYEPTDDFEMETELESDKDFGGVGSKKTSSGSEESNRKSLSRPRGDHAESAHGTSDSAIKELFEAHSENLSAAHMDVEIVSLASDSDSELEYSRQDMSTDMPMSSGNISDNLSGTLSNKRPNKEDNKPRNQASRKGTSGRGGRWNRDSGKEKNNARSKGVSSEKTRPVLDHDRIGGKKDGSSKGSSTEDSLILSQESITSVAIKEIRMPNWREDYRNDELIVKELRRIRREANVGLSTTSIEPWMSVYQEYVEWMELDISSNISIKSFLYWKDTGNNTKESRIKMAEAAAALEEEDRVTAALAKTEKNTKGAVIPAKADKVAVAATPKENSGATECEDVEMESGVTEEPVRIKESAKKSGETEVLLEGVNAPIKAEEAPTSSPRCTSLSGNKKNKPSERITITIDSSDEDSSKPVPKPQLNQTRIASGKRQRAEDDGRVSPAGKSPDILSYLKRPKVTRYDYSDKLESPSSSEDEQAPKTQPETKKRIAKAMLTETEEVLQMRKNAEKNEKQLQMRIREQERRKLLLRTTTSTDQDEVLINPGHKKTEKGVKIPGFLSSNLKPHQLEGIRFLWKNIVMFDGGCILAHSMGLGKTFQVVAFLYILLREVQLRNKDIPKTLVSDEIGRVMLLLPPILLQNWEAEFAKWIPDEERSIVNILRFGVSDKTFNSRLSILRQWHNEGGVLMLSYSMFRDLCSSLKWMTESQREGMRSLLLSPGPNLTIADEGHLIKNTTAKLSLVIRQLQSKARVILTGYPLQNRLEEYWCMVDFIRPNYLGDLQTFRHNYIRPIENGLLSDSSSSERKASSKKLKVLTELIKNFVLRKDQGVLRAVLPKKVEFVISCKLSKLQYCLYEEFIDKIGEGSGEILASGHALLTICNHPAAYKAAMKRAQDMLKAGMRLLKANNSPVLESVSAPATPTLATKGDMTTTVIASDSDDDLGDDGLETVLKKVDLQNEKWSGRFLSNNNYIEHILSEHGLICMKLDGDTPIQDRQPMIDEFNVNGGFDAFLISSGSGAQGVNLVSASRVVIFDVGWNPSHDEQAIARAFRYGQKRKVFVYRLQTYGTWEQKLYMKNVHKLGLSHRVVDKKHMKNAFSKTEMKKYLEKPPPEDSIIPWTNEFTVNTLFGKPDTEDSVLRNVIEKNKDTITNIELQSDLVREEVSDLTEADLEEIKNMILEEERRISGVGRPSTNPTPAPGQGQAPPQTAAQPAALPRATIPPQMVTMPQMAPLQEMTPQQIQAQFLGQSRLQGSSTLQPKALPQSNPSLPTHIQMPPPNPNRQQAQAWVVPPHFPAQAISPNQQWNLQGLGQGQGQGLGVSYPHQYTTTSATNSPAANFSTQHHVASGTRQVLKAGYPSSSIAHQPASHASADYPQQVYAYLVNAAAQMHVNQSGGVAPSASTGSPSGGNPSAHELPNANDQRPVSVNDSAGSKSTGSSSESVSPPGTV</sequence>
<dbReference type="SUPFAM" id="SSF47769">
    <property type="entry name" value="SAM/Pointed domain"/>
    <property type="match status" value="1"/>
</dbReference>
<dbReference type="GO" id="GO:0004386">
    <property type="term" value="F:helicase activity"/>
    <property type="evidence" value="ECO:0007669"/>
    <property type="project" value="UniProtKB-KW"/>
</dbReference>
<comment type="caution">
    <text evidence="13">The sequence shown here is derived from an EMBL/GenBank/DDBJ whole genome shotgun (WGS) entry which is preliminary data.</text>
</comment>
<dbReference type="GO" id="GO:0003677">
    <property type="term" value="F:DNA binding"/>
    <property type="evidence" value="ECO:0007669"/>
    <property type="project" value="UniProtKB-KW"/>
</dbReference>
<feature type="region of interest" description="Disordered" evidence="9">
    <location>
        <begin position="1830"/>
        <end position="1861"/>
    </location>
</feature>
<evidence type="ECO:0000256" key="8">
    <source>
        <dbReference type="ARBA" id="ARBA00023242"/>
    </source>
</evidence>
<dbReference type="InterPro" id="IPR001660">
    <property type="entry name" value="SAM"/>
</dbReference>
<evidence type="ECO:0008006" key="15">
    <source>
        <dbReference type="Google" id="ProtNLM"/>
    </source>
</evidence>
<evidence type="ECO:0000256" key="5">
    <source>
        <dbReference type="ARBA" id="ARBA00022806"/>
    </source>
</evidence>
<dbReference type="Proteomes" id="UP000780801">
    <property type="component" value="Unassembled WGS sequence"/>
</dbReference>
<dbReference type="Gene3D" id="3.40.50.10810">
    <property type="entry name" value="Tandem AAA-ATPase domain"/>
    <property type="match status" value="1"/>
</dbReference>
<keyword evidence="7" id="KW-0238">DNA-binding</keyword>
<comment type="subcellular location">
    <subcellularLocation>
        <location evidence="1">Nucleus</location>
    </subcellularLocation>
</comment>
<dbReference type="OrthoDB" id="2020972at2759"/>
<feature type="region of interest" description="Disordered" evidence="9">
    <location>
        <begin position="168"/>
        <end position="299"/>
    </location>
</feature>
<evidence type="ECO:0000259" key="11">
    <source>
        <dbReference type="PROSITE" id="PS51192"/>
    </source>
</evidence>
<dbReference type="InterPro" id="IPR038718">
    <property type="entry name" value="SNF2-like_sf"/>
</dbReference>
<dbReference type="PANTHER" id="PTHR45797:SF1">
    <property type="entry name" value="HELICASE ARIP4"/>
    <property type="match status" value="1"/>
</dbReference>
<dbReference type="Gene3D" id="1.10.150.50">
    <property type="entry name" value="Transcription Factor, Ets-1"/>
    <property type="match status" value="1"/>
</dbReference>
<evidence type="ECO:0000256" key="3">
    <source>
        <dbReference type="ARBA" id="ARBA00022741"/>
    </source>
</evidence>
<accession>A0A9P6KIP1</accession>
<keyword evidence="5" id="KW-0347">Helicase</keyword>
<gene>
    <name evidence="13" type="ORF">BGW38_010533</name>
</gene>
<keyword evidence="3" id="KW-0547">Nucleotide-binding</keyword>
<dbReference type="Pfam" id="PF00271">
    <property type="entry name" value="Helicase_C"/>
    <property type="match status" value="1"/>
</dbReference>
<comment type="similarity">
    <text evidence="2">Belongs to the SNF2/RAD54 helicase family.</text>
</comment>
<evidence type="ECO:0000256" key="1">
    <source>
        <dbReference type="ARBA" id="ARBA00004123"/>
    </source>
</evidence>
<feature type="compositionally biased region" description="Polar residues" evidence="9">
    <location>
        <begin position="1030"/>
        <end position="1042"/>
    </location>
</feature>
<evidence type="ECO:0000256" key="2">
    <source>
        <dbReference type="ARBA" id="ARBA00007025"/>
    </source>
</evidence>
<feature type="compositionally biased region" description="Acidic residues" evidence="9">
    <location>
        <begin position="211"/>
        <end position="224"/>
    </location>
</feature>
<evidence type="ECO:0000256" key="7">
    <source>
        <dbReference type="ARBA" id="ARBA00023125"/>
    </source>
</evidence>
<keyword evidence="14" id="KW-1185">Reference proteome</keyword>
<keyword evidence="4" id="KW-0378">Hydrolase</keyword>
<dbReference type="Gene3D" id="3.40.50.300">
    <property type="entry name" value="P-loop containing nucleotide triphosphate hydrolases"/>
    <property type="match status" value="1"/>
</dbReference>
<keyword evidence="8" id="KW-0539">Nucleus</keyword>
<feature type="region of interest" description="Disordered" evidence="9">
    <location>
        <begin position="978"/>
        <end position="1136"/>
    </location>
</feature>
<evidence type="ECO:0000313" key="14">
    <source>
        <dbReference type="Proteomes" id="UP000780801"/>
    </source>
</evidence>
<dbReference type="CDD" id="cd18007">
    <property type="entry name" value="DEXHc_ATRX-like"/>
    <property type="match status" value="1"/>
</dbReference>
<feature type="region of interest" description="Disordered" evidence="9">
    <location>
        <begin position="736"/>
        <end position="842"/>
    </location>
</feature>
<dbReference type="Pfam" id="PF24580">
    <property type="entry name" value="DUF7607"/>
    <property type="match status" value="1"/>
</dbReference>
<dbReference type="InterPro" id="IPR056026">
    <property type="entry name" value="DUF7607"/>
</dbReference>
<dbReference type="Gene3D" id="1.20.120.850">
    <property type="entry name" value="SWI2/SNF2 ATPases, N-terminal domain"/>
    <property type="match status" value="1"/>
</dbReference>
<dbReference type="InterPro" id="IPR000330">
    <property type="entry name" value="SNF2_N"/>
</dbReference>
<evidence type="ECO:0000256" key="6">
    <source>
        <dbReference type="ARBA" id="ARBA00022840"/>
    </source>
</evidence>
<dbReference type="SUPFAM" id="SSF52540">
    <property type="entry name" value="P-loop containing nucleoside triphosphate hydrolases"/>
    <property type="match status" value="2"/>
</dbReference>
<dbReference type="InterPro" id="IPR013761">
    <property type="entry name" value="SAM/pointed_sf"/>
</dbReference>
<feature type="compositionally biased region" description="Polar residues" evidence="9">
    <location>
        <begin position="260"/>
        <end position="283"/>
    </location>
</feature>
<dbReference type="CDD" id="cd18793">
    <property type="entry name" value="SF2_C_SNF"/>
    <property type="match status" value="1"/>
</dbReference>
<keyword evidence="6" id="KW-0067">ATP-binding</keyword>
<feature type="compositionally biased region" description="Basic and acidic residues" evidence="9">
    <location>
        <begin position="1109"/>
        <end position="1118"/>
    </location>
</feature>
<evidence type="ECO:0000313" key="13">
    <source>
        <dbReference type="EMBL" id="KAF9586000.1"/>
    </source>
</evidence>
<feature type="compositionally biased region" description="Basic and acidic residues" evidence="9">
    <location>
        <begin position="623"/>
        <end position="640"/>
    </location>
</feature>
<dbReference type="Pfam" id="PF07647">
    <property type="entry name" value="SAM_2"/>
    <property type="match status" value="1"/>
</dbReference>
<dbReference type="InterPro" id="IPR027417">
    <property type="entry name" value="P-loop_NTPase"/>
</dbReference>
<dbReference type="Pfam" id="PF00176">
    <property type="entry name" value="SNF2-rel_dom"/>
    <property type="match status" value="1"/>
</dbReference>
<feature type="compositionally biased region" description="Polar residues" evidence="9">
    <location>
        <begin position="2067"/>
        <end position="2077"/>
    </location>
</feature>
<feature type="compositionally biased region" description="Acidic residues" evidence="9">
    <location>
        <begin position="641"/>
        <end position="665"/>
    </location>
</feature>
<dbReference type="InterPro" id="IPR049730">
    <property type="entry name" value="SNF2/RAD54-like_C"/>
</dbReference>